<accession>A0ABS7FD02</accession>
<proteinExistence type="predicted"/>
<evidence type="ECO:0000313" key="3">
    <source>
        <dbReference type="EMBL" id="MBW8287952.1"/>
    </source>
</evidence>
<dbReference type="Pfam" id="PF00990">
    <property type="entry name" value="GGDEF"/>
    <property type="match status" value="1"/>
</dbReference>
<evidence type="ECO:0000313" key="4">
    <source>
        <dbReference type="Proteomes" id="UP000711178"/>
    </source>
</evidence>
<evidence type="ECO:0000259" key="1">
    <source>
        <dbReference type="PROSITE" id="PS50883"/>
    </source>
</evidence>
<dbReference type="GeneID" id="89685977"/>
<dbReference type="InterPro" id="IPR003018">
    <property type="entry name" value="GAF"/>
</dbReference>
<dbReference type="InterPro" id="IPR012292">
    <property type="entry name" value="Globin/Proto"/>
</dbReference>
<reference evidence="3 4" key="1">
    <citation type="submission" date="2021-05" db="EMBL/GenBank/DDBJ databases">
        <title>Draft Whole Genome Sequencing Of Biosensor Chromobacterium violaceum Strain CV026 Reveals A Regulatory RNA In Chromobacterium violaceum Phenotype Regulatory Network.</title>
        <authorList>
            <person name="Hong K.W."/>
            <person name="Chan K.G."/>
            <person name="Chang C.-Y."/>
        </authorList>
    </citation>
    <scope>NUCLEOTIDE SEQUENCE [LARGE SCALE GENOMIC DNA]</scope>
    <source>
        <strain evidence="3 4">ATCC 31532</strain>
    </source>
</reference>
<name>A0ABS7FD02_9NEIS</name>
<organism evidence="3 4">
    <name type="scientific">Chromobacterium subtsugae</name>
    <dbReference type="NCBI Taxonomy" id="251747"/>
    <lineage>
        <taxon>Bacteria</taxon>
        <taxon>Pseudomonadati</taxon>
        <taxon>Pseudomonadota</taxon>
        <taxon>Betaproteobacteria</taxon>
        <taxon>Neisseriales</taxon>
        <taxon>Chromobacteriaceae</taxon>
        <taxon>Chromobacterium</taxon>
    </lineage>
</organism>
<dbReference type="SMART" id="SM00052">
    <property type="entry name" value="EAL"/>
    <property type="match status" value="1"/>
</dbReference>
<keyword evidence="4" id="KW-1185">Reference proteome</keyword>
<dbReference type="InterPro" id="IPR035919">
    <property type="entry name" value="EAL_sf"/>
</dbReference>
<dbReference type="InterPro" id="IPR029016">
    <property type="entry name" value="GAF-like_dom_sf"/>
</dbReference>
<dbReference type="PROSITE" id="PS50887">
    <property type="entry name" value="GGDEF"/>
    <property type="match status" value="1"/>
</dbReference>
<dbReference type="CDD" id="cd01948">
    <property type="entry name" value="EAL"/>
    <property type="match status" value="1"/>
</dbReference>
<gene>
    <name evidence="3" type="ORF">KIF53_09970</name>
</gene>
<evidence type="ECO:0000259" key="2">
    <source>
        <dbReference type="PROSITE" id="PS50887"/>
    </source>
</evidence>
<dbReference type="CDD" id="cd01949">
    <property type="entry name" value="GGDEF"/>
    <property type="match status" value="1"/>
</dbReference>
<dbReference type="Gene3D" id="3.20.20.450">
    <property type="entry name" value="EAL domain"/>
    <property type="match status" value="1"/>
</dbReference>
<dbReference type="SUPFAM" id="SSF55781">
    <property type="entry name" value="GAF domain-like"/>
    <property type="match status" value="1"/>
</dbReference>
<dbReference type="SMART" id="SM00267">
    <property type="entry name" value="GGDEF"/>
    <property type="match status" value="1"/>
</dbReference>
<dbReference type="InterPro" id="IPR043128">
    <property type="entry name" value="Rev_trsase/Diguanyl_cyclase"/>
</dbReference>
<comment type="caution">
    <text evidence="3">The sequence shown here is derived from an EMBL/GenBank/DDBJ whole genome shotgun (WGS) entry which is preliminary data.</text>
</comment>
<dbReference type="PANTHER" id="PTHR33121:SF19">
    <property type="entry name" value="CYCLIC DI-GMP PHOSPHODIESTERASE PA2567"/>
    <property type="match status" value="1"/>
</dbReference>
<dbReference type="Pfam" id="PF13185">
    <property type="entry name" value="GAF_2"/>
    <property type="match status" value="1"/>
</dbReference>
<protein>
    <submittedName>
        <fullName evidence="3">EAL domain-containing protein</fullName>
    </submittedName>
</protein>
<dbReference type="Pfam" id="PF00563">
    <property type="entry name" value="EAL"/>
    <property type="match status" value="1"/>
</dbReference>
<dbReference type="Pfam" id="PF11563">
    <property type="entry name" value="Protoglobin"/>
    <property type="match status" value="1"/>
</dbReference>
<dbReference type="InterPro" id="IPR050706">
    <property type="entry name" value="Cyclic-di-GMP_PDE-like"/>
</dbReference>
<dbReference type="EMBL" id="JAHDTB010000007">
    <property type="protein sequence ID" value="MBW8287952.1"/>
    <property type="molecule type" value="Genomic_DNA"/>
</dbReference>
<dbReference type="SMART" id="SM00065">
    <property type="entry name" value="GAF"/>
    <property type="match status" value="1"/>
</dbReference>
<dbReference type="InterPro" id="IPR001633">
    <property type="entry name" value="EAL_dom"/>
</dbReference>
<dbReference type="SUPFAM" id="SSF141868">
    <property type="entry name" value="EAL domain-like"/>
    <property type="match status" value="1"/>
</dbReference>
<dbReference type="Gene3D" id="3.30.450.40">
    <property type="match status" value="1"/>
</dbReference>
<dbReference type="SUPFAM" id="SSF55073">
    <property type="entry name" value="Nucleotide cyclase"/>
    <property type="match status" value="1"/>
</dbReference>
<dbReference type="InterPro" id="IPR000160">
    <property type="entry name" value="GGDEF_dom"/>
</dbReference>
<dbReference type="Proteomes" id="UP000711178">
    <property type="component" value="Unassembled WGS sequence"/>
</dbReference>
<sequence length="792" mass="87695">MQTDNMALLAGMCRFIGIRTEHLAALSLQADACLARSELLAKELYWHLLKSPQEAEPLQRHYGEAMEALAARLLREWEALLRDPLDEGGARKLAEQGELYCQLGVSLGWLFGLYERCQTHLLASLAAVPGAAGQEGLSRLLRKRILLDQMLKIHGYQRFLHGEAARRRGHFQTMSSLYATLSGVSLALAESPDRRALLQAVCDVCVREAKFGMAWIGMLDPTRRHVQVAALSNCGMTPLTNAPNVSGDPDNPYGLGPSGRAIRSRVVQVVNHARRDASLQPWQSELRRHGINSLLVAPLLVRGEVVGTLSLYSRETAYFDQAKLALFDVMAREIGRALERLDALERSHRAETELAFLARHDALTGLPNRSQMQELIARLLQARFNDGQVAVMAIAVEGFHDINARLGYDGGDAVLCEMARRLRQAIYPFGYVGRVGASRFIACSERIDQLQSLADAVLQSLPRPVDAMGVAVEMRCSVGAAVSSPGPCDAAALLRRADLALTRAKAQGGGHFRHYDAAMDEEIHKLHALRSAFALAIARGELMLYYQPKINLQNHRIEGAEALVRWTRDGQLIAPGEFFPAIENTDQMRELDWWVLREAVRQACEWRQQGLPMPVSVNLSAATIKHDDFLRTLEALLEANPLPAGFLELEVLESVTQQEAEQITSKLERCRDLGLSIALDDFGTGASSLVHLQQLPFDTIKIDQRFVRLLLEMPGNEAIIRSMVSFAHYTGRKLVVEGVESRAIWSRLLEIGCHDGQGYGISPPLAAAELPAWTRNWLRKGATADINNSYVS</sequence>
<dbReference type="Gene3D" id="1.10.490.10">
    <property type="entry name" value="Globins"/>
    <property type="match status" value="1"/>
</dbReference>
<dbReference type="PANTHER" id="PTHR33121">
    <property type="entry name" value="CYCLIC DI-GMP PHOSPHODIESTERASE PDEF"/>
    <property type="match status" value="1"/>
</dbReference>
<feature type="domain" description="GGDEF" evidence="2">
    <location>
        <begin position="387"/>
        <end position="517"/>
    </location>
</feature>
<dbReference type="InterPro" id="IPR029787">
    <property type="entry name" value="Nucleotide_cyclase"/>
</dbReference>
<dbReference type="Gene3D" id="3.30.70.270">
    <property type="match status" value="1"/>
</dbReference>
<dbReference type="InterPro" id="IPR044398">
    <property type="entry name" value="Globin-sensor_dom"/>
</dbReference>
<dbReference type="RefSeq" id="WP_043572318.1">
    <property type="nucleotide sequence ID" value="NZ_CP142381.1"/>
</dbReference>
<feature type="domain" description="EAL" evidence="1">
    <location>
        <begin position="526"/>
        <end position="778"/>
    </location>
</feature>
<dbReference type="PROSITE" id="PS50883">
    <property type="entry name" value="EAL"/>
    <property type="match status" value="1"/>
</dbReference>
<dbReference type="NCBIfam" id="TIGR00254">
    <property type="entry name" value="GGDEF"/>
    <property type="match status" value="1"/>
</dbReference>